<dbReference type="AlphaFoldDB" id="A0A4Y2EL70"/>
<dbReference type="OrthoDB" id="6515318at2759"/>
<accession>A0A4Y2EL70</accession>
<organism evidence="1 2">
    <name type="scientific">Araneus ventricosus</name>
    <name type="common">Orbweaver spider</name>
    <name type="synonym">Epeira ventricosa</name>
    <dbReference type="NCBI Taxonomy" id="182803"/>
    <lineage>
        <taxon>Eukaryota</taxon>
        <taxon>Metazoa</taxon>
        <taxon>Ecdysozoa</taxon>
        <taxon>Arthropoda</taxon>
        <taxon>Chelicerata</taxon>
        <taxon>Arachnida</taxon>
        <taxon>Araneae</taxon>
        <taxon>Araneomorphae</taxon>
        <taxon>Entelegynae</taxon>
        <taxon>Araneoidea</taxon>
        <taxon>Araneidae</taxon>
        <taxon>Araneus</taxon>
    </lineage>
</organism>
<proteinExistence type="predicted"/>
<protein>
    <submittedName>
        <fullName evidence="1">Uncharacterized protein</fullName>
    </submittedName>
</protein>
<sequence>MISGVERADLVWELESTVYKLKHASSNVQYLGVDLEGLSMEKYILTWIHPSSIGPVQWDTNCPDFDLAVFTNGSKINGQVGAGFCIYDPNFSGDFQYRLDDHCSVFQAELMAQKFTH</sequence>
<gene>
    <name evidence="1" type="ORF">AVEN_130097_1</name>
</gene>
<dbReference type="EMBL" id="BGPR01000640">
    <property type="protein sequence ID" value="GBM29621.1"/>
    <property type="molecule type" value="Genomic_DNA"/>
</dbReference>
<reference evidence="1 2" key="1">
    <citation type="journal article" date="2019" name="Sci. Rep.">
        <title>Orb-weaving spider Araneus ventricosus genome elucidates the spidroin gene catalogue.</title>
        <authorList>
            <person name="Kono N."/>
            <person name="Nakamura H."/>
            <person name="Ohtoshi R."/>
            <person name="Moran D.A.P."/>
            <person name="Shinohara A."/>
            <person name="Yoshida Y."/>
            <person name="Fujiwara M."/>
            <person name="Mori M."/>
            <person name="Tomita M."/>
            <person name="Arakawa K."/>
        </authorList>
    </citation>
    <scope>NUCLEOTIDE SEQUENCE [LARGE SCALE GENOMIC DNA]</scope>
</reference>
<dbReference type="Proteomes" id="UP000499080">
    <property type="component" value="Unassembled WGS sequence"/>
</dbReference>
<evidence type="ECO:0000313" key="1">
    <source>
        <dbReference type="EMBL" id="GBM29621.1"/>
    </source>
</evidence>
<keyword evidence="2" id="KW-1185">Reference proteome</keyword>
<evidence type="ECO:0000313" key="2">
    <source>
        <dbReference type="Proteomes" id="UP000499080"/>
    </source>
</evidence>
<comment type="caution">
    <text evidence="1">The sequence shown here is derived from an EMBL/GenBank/DDBJ whole genome shotgun (WGS) entry which is preliminary data.</text>
</comment>
<name>A0A4Y2EL70_ARAVE</name>